<feature type="compositionally biased region" description="Polar residues" evidence="1">
    <location>
        <begin position="283"/>
        <end position="292"/>
    </location>
</feature>
<dbReference type="OrthoDB" id="1112386at2759"/>
<evidence type="ECO:0000313" key="2">
    <source>
        <dbReference type="EMBL" id="CAA7054621.1"/>
    </source>
</evidence>
<evidence type="ECO:0000313" key="3">
    <source>
        <dbReference type="Proteomes" id="UP000467841"/>
    </source>
</evidence>
<proteinExistence type="predicted"/>
<evidence type="ECO:0000256" key="1">
    <source>
        <dbReference type="SAM" id="MobiDB-lite"/>
    </source>
</evidence>
<name>A0A6D2L3N7_9BRAS</name>
<organism evidence="2 3">
    <name type="scientific">Microthlaspi erraticum</name>
    <dbReference type="NCBI Taxonomy" id="1685480"/>
    <lineage>
        <taxon>Eukaryota</taxon>
        <taxon>Viridiplantae</taxon>
        <taxon>Streptophyta</taxon>
        <taxon>Embryophyta</taxon>
        <taxon>Tracheophyta</taxon>
        <taxon>Spermatophyta</taxon>
        <taxon>Magnoliopsida</taxon>
        <taxon>eudicotyledons</taxon>
        <taxon>Gunneridae</taxon>
        <taxon>Pentapetalae</taxon>
        <taxon>rosids</taxon>
        <taxon>malvids</taxon>
        <taxon>Brassicales</taxon>
        <taxon>Brassicaceae</taxon>
        <taxon>Coluteocarpeae</taxon>
        <taxon>Microthlaspi</taxon>
    </lineage>
</organism>
<dbReference type="EMBL" id="CACVBM020001584">
    <property type="protein sequence ID" value="CAA7054621.1"/>
    <property type="molecule type" value="Genomic_DNA"/>
</dbReference>
<protein>
    <submittedName>
        <fullName evidence="2">Uncharacterized protein</fullName>
    </submittedName>
</protein>
<keyword evidence="3" id="KW-1185">Reference proteome</keyword>
<reference evidence="2" key="1">
    <citation type="submission" date="2020-01" db="EMBL/GenBank/DDBJ databases">
        <authorList>
            <person name="Mishra B."/>
        </authorList>
    </citation>
    <scope>NUCLEOTIDE SEQUENCE [LARGE SCALE GENOMIC DNA]</scope>
</reference>
<sequence>MANSAWAEEYPTGRSEYIRFEGSDHRLIITIFDPTRKRKKGLFRYDRRLKDNEEVQKLIFEAWNTNEMDTVEEKISHCRKEIIRWNKEKHRNSKEKIEVFQERLETAMTDELNNGALIEELNRGLRGAYQEEEAFWKQRSRQLWLALGEKNTSYFHAVTNGRKASNKFSVIEDEDNNVEFEESKITKVITDYYQKLFTSEEGERKETVSQALKPCISEETKQGPNTATITGGNKRGVLLHSSGQGPGTGWFLSMFLPVQLGNSENKAHLGDTTILHHRDPTKQHQCNSCQTNPEDHKSEESLRL</sequence>
<accession>A0A6D2L3N7</accession>
<gene>
    <name evidence="2" type="ORF">MERR_LOCUS41857</name>
</gene>
<feature type="region of interest" description="Disordered" evidence="1">
    <location>
        <begin position="278"/>
        <end position="304"/>
    </location>
</feature>
<dbReference type="AlphaFoldDB" id="A0A6D2L3N7"/>
<feature type="compositionally biased region" description="Basic and acidic residues" evidence="1">
    <location>
        <begin position="293"/>
        <end position="304"/>
    </location>
</feature>
<comment type="caution">
    <text evidence="2">The sequence shown here is derived from an EMBL/GenBank/DDBJ whole genome shotgun (WGS) entry which is preliminary data.</text>
</comment>
<dbReference type="Proteomes" id="UP000467841">
    <property type="component" value="Unassembled WGS sequence"/>
</dbReference>